<dbReference type="AlphaFoldDB" id="A0AA39FGL5"/>
<name>A0AA39FGL5_9HYME</name>
<protein>
    <submittedName>
        <fullName evidence="2">Uncharacterized protein</fullName>
    </submittedName>
</protein>
<feature type="region of interest" description="Disordered" evidence="1">
    <location>
        <begin position="17"/>
        <end position="51"/>
    </location>
</feature>
<organism evidence="2 3">
    <name type="scientific">Microctonus aethiopoides</name>
    <dbReference type="NCBI Taxonomy" id="144406"/>
    <lineage>
        <taxon>Eukaryota</taxon>
        <taxon>Metazoa</taxon>
        <taxon>Ecdysozoa</taxon>
        <taxon>Arthropoda</taxon>
        <taxon>Hexapoda</taxon>
        <taxon>Insecta</taxon>
        <taxon>Pterygota</taxon>
        <taxon>Neoptera</taxon>
        <taxon>Endopterygota</taxon>
        <taxon>Hymenoptera</taxon>
        <taxon>Apocrita</taxon>
        <taxon>Ichneumonoidea</taxon>
        <taxon>Braconidae</taxon>
        <taxon>Euphorinae</taxon>
        <taxon>Microctonus</taxon>
    </lineage>
</organism>
<proteinExistence type="predicted"/>
<keyword evidence="3" id="KW-1185">Reference proteome</keyword>
<feature type="non-terminal residue" evidence="2">
    <location>
        <position position="1"/>
    </location>
</feature>
<reference evidence="2" key="2">
    <citation type="submission" date="2023-03" db="EMBL/GenBank/DDBJ databases">
        <authorList>
            <person name="Inwood S.N."/>
            <person name="Skelly J.G."/>
            <person name="Guhlin J."/>
            <person name="Harrop T.W.R."/>
            <person name="Goldson S.G."/>
            <person name="Dearden P.K."/>
        </authorList>
    </citation>
    <scope>NUCLEOTIDE SEQUENCE</scope>
    <source>
        <strain evidence="2">Irish</strain>
        <tissue evidence="2">Whole body</tissue>
    </source>
</reference>
<gene>
    <name evidence="2" type="ORF">PV328_012334</name>
</gene>
<evidence type="ECO:0000313" key="2">
    <source>
        <dbReference type="EMBL" id="KAK0169214.1"/>
    </source>
</evidence>
<dbReference type="EMBL" id="JAQQBS010000969">
    <property type="protein sequence ID" value="KAK0169214.1"/>
    <property type="molecule type" value="Genomic_DNA"/>
</dbReference>
<sequence length="203" mass="23713">IYEIYCHELLILKISSDGGKRKRPEDEEELVEAVFSDNDEEQGEKSDEIERKGKLQNKVRCQRYRNRRKSDITINLQISQNQTITVEEEIIIKRRKEQDKQKSKRYRDKKRAADLINLQTDQPSKPIAKHVPGRQNFHTSQIPGPSINYASNPQNILPCDAQNNIQNMCSQHNLSVQTYSSFQQNSSAHREFQKVFLKTDFGH</sequence>
<evidence type="ECO:0000256" key="1">
    <source>
        <dbReference type="SAM" id="MobiDB-lite"/>
    </source>
</evidence>
<comment type="caution">
    <text evidence="2">The sequence shown here is derived from an EMBL/GenBank/DDBJ whole genome shotgun (WGS) entry which is preliminary data.</text>
</comment>
<reference evidence="2" key="1">
    <citation type="journal article" date="2023" name="bioRxiv">
        <title>Scaffold-level genome assemblies of two parasitoid biocontrol wasps reveal the parthenogenesis mechanism and an associated novel virus.</title>
        <authorList>
            <person name="Inwood S."/>
            <person name="Skelly J."/>
            <person name="Guhlin J."/>
            <person name="Harrop T."/>
            <person name="Goldson S."/>
            <person name="Dearden P."/>
        </authorList>
    </citation>
    <scope>NUCLEOTIDE SEQUENCE</scope>
    <source>
        <strain evidence="2">Irish</strain>
        <tissue evidence="2">Whole body</tissue>
    </source>
</reference>
<evidence type="ECO:0000313" key="3">
    <source>
        <dbReference type="Proteomes" id="UP001168990"/>
    </source>
</evidence>
<dbReference type="Proteomes" id="UP001168990">
    <property type="component" value="Unassembled WGS sequence"/>
</dbReference>
<accession>A0AA39FGL5</accession>
<feature type="non-terminal residue" evidence="2">
    <location>
        <position position="203"/>
    </location>
</feature>
<feature type="compositionally biased region" description="Acidic residues" evidence="1">
    <location>
        <begin position="26"/>
        <end position="42"/>
    </location>
</feature>